<name>A0A067PYV8_9AGAM</name>
<dbReference type="Pfam" id="PF18596">
    <property type="entry name" value="Sld7_C"/>
    <property type="match status" value="1"/>
</dbReference>
<evidence type="ECO:0000256" key="1">
    <source>
        <dbReference type="SAM" id="MobiDB-lite"/>
    </source>
</evidence>
<reference evidence="4" key="1">
    <citation type="journal article" date="2014" name="Proc. Natl. Acad. Sci. U.S.A.">
        <title>Extensive sampling of basidiomycete genomes demonstrates inadequacy of the white-rot/brown-rot paradigm for wood decay fungi.</title>
        <authorList>
            <person name="Riley R."/>
            <person name="Salamov A.A."/>
            <person name="Brown D.W."/>
            <person name="Nagy L.G."/>
            <person name="Floudas D."/>
            <person name="Held B.W."/>
            <person name="Levasseur A."/>
            <person name="Lombard V."/>
            <person name="Morin E."/>
            <person name="Otillar R."/>
            <person name="Lindquist E.A."/>
            <person name="Sun H."/>
            <person name="LaButti K.M."/>
            <person name="Schmutz J."/>
            <person name="Jabbour D."/>
            <person name="Luo H."/>
            <person name="Baker S.E."/>
            <person name="Pisabarro A.G."/>
            <person name="Walton J.D."/>
            <person name="Blanchette R.A."/>
            <person name="Henrissat B."/>
            <person name="Martin F."/>
            <person name="Cullen D."/>
            <person name="Hibbett D.S."/>
            <person name="Grigoriev I.V."/>
        </authorList>
    </citation>
    <scope>NUCLEOTIDE SEQUENCE [LARGE SCALE GENOMIC DNA]</scope>
    <source>
        <strain evidence="4">MUCL 33604</strain>
    </source>
</reference>
<sequence length="678" mass="76335">MTAVASGFATSIRDQPTTPFSKHTRTPSTSNTTHRLLYRGSLSLPDSHLVLDGLAFLLTQPPVLSNNLNSPRHGIAILENPLALALESMRGRPNLKFGGVVKVKESWIDVGTGGEVVMYIHPESLLTRIYFDNLFCLLPTLSPDGRTEYGLRVRLGDDLESEGNNTNAADKSEILIYGQLCSSLHSADSLPSSEGSGAPNSQKLTIRVSRILPHPPSALKPPRPRPDDPTPRVPPLFLPKRPLLSLGGVEEGSKRAKKRKLVGGVNSAVDNECGVFDDTPDGSEAFKVPRVPDRTKGKGKEMALVDAIDDQETSGDVEKVNKLTIKSATVAFLSTKGVDKGHEEFKEVFGWTYRGVGFALRSMSTTQTIEHGPSIAALPVELHGAILLYLPFPDLLSAYWVCSLWRTVIPHITDPHRQHLLNVAFKPHQHDPYPQPINLSVRNAYVEYIETKHRIEIPYEYRLVLTEWPFAHPPPRMTWPDALRFFADPDKGCSCDRRPRRHRFRRYWDFNCSCQDREVSRRWVEASNRLLDKIFEGEEFDLFDDNWDLTFDLPSGRYLSIDDTKRLIELIKSYPYSTTSGPWHDERYGDGPWDRRMTCSRLGPLALDLSALLVDDSNPMGVGYHLGRTYMILEGKARGQIHAWSEYQDYDGFIAESFFEWKDGEMGDDARQILNGIR</sequence>
<feature type="region of interest" description="Disordered" evidence="1">
    <location>
        <begin position="1"/>
        <end position="32"/>
    </location>
</feature>
<dbReference type="OrthoDB" id="5599874at2759"/>
<evidence type="ECO:0000313" key="3">
    <source>
        <dbReference type="EMBL" id="KDQ56427.1"/>
    </source>
</evidence>
<dbReference type="InterPro" id="IPR036047">
    <property type="entry name" value="F-box-like_dom_sf"/>
</dbReference>
<protein>
    <recommendedName>
        <fullName evidence="2">F-box domain-containing protein</fullName>
    </recommendedName>
</protein>
<dbReference type="InterPro" id="IPR001810">
    <property type="entry name" value="F-box_dom"/>
</dbReference>
<organism evidence="3 4">
    <name type="scientific">Jaapia argillacea MUCL 33604</name>
    <dbReference type="NCBI Taxonomy" id="933084"/>
    <lineage>
        <taxon>Eukaryota</taxon>
        <taxon>Fungi</taxon>
        <taxon>Dikarya</taxon>
        <taxon>Basidiomycota</taxon>
        <taxon>Agaricomycotina</taxon>
        <taxon>Agaricomycetes</taxon>
        <taxon>Agaricomycetidae</taxon>
        <taxon>Jaapiales</taxon>
        <taxon>Jaapiaceae</taxon>
        <taxon>Jaapia</taxon>
    </lineage>
</organism>
<dbReference type="Gene3D" id="1.20.1280.50">
    <property type="match status" value="1"/>
</dbReference>
<keyword evidence="4" id="KW-1185">Reference proteome</keyword>
<dbReference type="InterPro" id="IPR041260">
    <property type="entry name" value="Sld7_C"/>
</dbReference>
<gene>
    <name evidence="3" type="ORF">JAAARDRAFT_195069</name>
</gene>
<accession>A0A067PYV8</accession>
<feature type="domain" description="F-box" evidence="2">
    <location>
        <begin position="372"/>
        <end position="420"/>
    </location>
</feature>
<evidence type="ECO:0000259" key="2">
    <source>
        <dbReference type="PROSITE" id="PS50181"/>
    </source>
</evidence>
<dbReference type="PROSITE" id="PS50181">
    <property type="entry name" value="FBOX"/>
    <property type="match status" value="1"/>
</dbReference>
<dbReference type="AlphaFoldDB" id="A0A067PYV8"/>
<feature type="region of interest" description="Disordered" evidence="1">
    <location>
        <begin position="213"/>
        <end position="241"/>
    </location>
</feature>
<dbReference type="InParanoid" id="A0A067PYV8"/>
<proteinExistence type="predicted"/>
<evidence type="ECO:0000313" key="4">
    <source>
        <dbReference type="Proteomes" id="UP000027265"/>
    </source>
</evidence>
<dbReference type="Proteomes" id="UP000027265">
    <property type="component" value="Unassembled WGS sequence"/>
</dbReference>
<feature type="compositionally biased region" description="Polar residues" evidence="1">
    <location>
        <begin position="8"/>
        <end position="32"/>
    </location>
</feature>
<dbReference type="SUPFAM" id="SSF81383">
    <property type="entry name" value="F-box domain"/>
    <property type="match status" value="1"/>
</dbReference>
<dbReference type="EMBL" id="KL197722">
    <property type="protein sequence ID" value="KDQ56427.1"/>
    <property type="molecule type" value="Genomic_DNA"/>
</dbReference>
<dbReference type="HOGENOM" id="CLU_405461_0_0_1"/>